<name>A0AAN4ZD48_9BILA</name>
<comment type="caution">
    <text evidence="2">The sequence shown here is derived from an EMBL/GenBank/DDBJ whole genome shotgun (WGS) entry which is preliminary data.</text>
</comment>
<keyword evidence="1" id="KW-0472">Membrane</keyword>
<keyword evidence="1" id="KW-0812">Transmembrane</keyword>
<sequence length="133" mass="13753">AVTLVQYSYYDRTIQHIHNRVEIIMAATAKRMDRGEPDDVVVGVCVVVVVVVLVVVEVKVVVVEAPSTGLAVAVVEAGGAPSGGVAQSVAISVSGEYLATRSSSTAIGQILLVMSHPLTNAVMGLPVSSTPAW</sequence>
<dbReference type="Proteomes" id="UP001328107">
    <property type="component" value="Unassembled WGS sequence"/>
</dbReference>
<protein>
    <submittedName>
        <fullName evidence="2">Uncharacterized protein</fullName>
    </submittedName>
</protein>
<reference evidence="3" key="1">
    <citation type="submission" date="2022-10" db="EMBL/GenBank/DDBJ databases">
        <title>Genome assembly of Pristionchus species.</title>
        <authorList>
            <person name="Yoshida K."/>
            <person name="Sommer R.J."/>
        </authorList>
    </citation>
    <scope>NUCLEOTIDE SEQUENCE [LARGE SCALE GENOMIC DNA]</scope>
    <source>
        <strain evidence="3">RS5460</strain>
    </source>
</reference>
<dbReference type="AlphaFoldDB" id="A0AAN4ZD48"/>
<feature type="non-terminal residue" evidence="2">
    <location>
        <position position="1"/>
    </location>
</feature>
<dbReference type="EMBL" id="BTRK01000002">
    <property type="protein sequence ID" value="GMR38962.1"/>
    <property type="molecule type" value="Genomic_DNA"/>
</dbReference>
<keyword evidence="3" id="KW-1185">Reference proteome</keyword>
<accession>A0AAN4ZD48</accession>
<evidence type="ECO:0000313" key="2">
    <source>
        <dbReference type="EMBL" id="GMR38962.1"/>
    </source>
</evidence>
<keyword evidence="1" id="KW-1133">Transmembrane helix</keyword>
<feature type="transmembrane region" description="Helical" evidence="1">
    <location>
        <begin position="40"/>
        <end position="62"/>
    </location>
</feature>
<gene>
    <name evidence="2" type="ORF">PMAYCL1PPCAC_09157</name>
</gene>
<evidence type="ECO:0000256" key="1">
    <source>
        <dbReference type="SAM" id="Phobius"/>
    </source>
</evidence>
<proteinExistence type="predicted"/>
<evidence type="ECO:0000313" key="3">
    <source>
        <dbReference type="Proteomes" id="UP001328107"/>
    </source>
</evidence>
<organism evidence="2 3">
    <name type="scientific">Pristionchus mayeri</name>
    <dbReference type="NCBI Taxonomy" id="1317129"/>
    <lineage>
        <taxon>Eukaryota</taxon>
        <taxon>Metazoa</taxon>
        <taxon>Ecdysozoa</taxon>
        <taxon>Nematoda</taxon>
        <taxon>Chromadorea</taxon>
        <taxon>Rhabditida</taxon>
        <taxon>Rhabditina</taxon>
        <taxon>Diplogasteromorpha</taxon>
        <taxon>Diplogasteroidea</taxon>
        <taxon>Neodiplogasteridae</taxon>
        <taxon>Pristionchus</taxon>
    </lineage>
</organism>